<dbReference type="HAMAP" id="MF_00631">
    <property type="entry name" value="CrgA"/>
    <property type="match status" value="1"/>
</dbReference>
<organism evidence="9 10">
    <name type="scientific">Pseudoclavibacter terrae</name>
    <dbReference type="NCBI Taxonomy" id="1530195"/>
    <lineage>
        <taxon>Bacteria</taxon>
        <taxon>Bacillati</taxon>
        <taxon>Actinomycetota</taxon>
        <taxon>Actinomycetes</taxon>
        <taxon>Micrococcales</taxon>
        <taxon>Microbacteriaceae</taxon>
        <taxon>Pseudoclavibacter</taxon>
    </lineage>
</organism>
<feature type="compositionally biased region" description="Basic and acidic residues" evidence="8">
    <location>
        <begin position="1"/>
        <end position="18"/>
    </location>
</feature>
<evidence type="ECO:0000256" key="6">
    <source>
        <dbReference type="ARBA" id="ARBA00023306"/>
    </source>
</evidence>
<evidence type="ECO:0000313" key="10">
    <source>
        <dbReference type="Proteomes" id="UP000490386"/>
    </source>
</evidence>
<dbReference type="AlphaFoldDB" id="A0A7J5B4A7"/>
<evidence type="ECO:0000256" key="3">
    <source>
        <dbReference type="ARBA" id="ARBA00022692"/>
    </source>
</evidence>
<reference evidence="9 10" key="1">
    <citation type="submission" date="2019-09" db="EMBL/GenBank/DDBJ databases">
        <title>Phylogeny of genus Pseudoclavibacter and closely related genus.</title>
        <authorList>
            <person name="Li Y."/>
        </authorList>
    </citation>
    <scope>NUCLEOTIDE SEQUENCE [LARGE SCALE GENOMIC DNA]</scope>
    <source>
        <strain evidence="9 10">THG-MD12</strain>
    </source>
</reference>
<gene>
    <name evidence="7" type="primary">crgA</name>
    <name evidence="9" type="ORF">F8O03_10965</name>
</gene>
<accession>A0A7J5B4A7</accession>
<evidence type="ECO:0000256" key="4">
    <source>
        <dbReference type="ARBA" id="ARBA00022989"/>
    </source>
</evidence>
<comment type="caution">
    <text evidence="9">The sequence shown here is derived from an EMBL/GenBank/DDBJ whole genome shotgun (WGS) entry which is preliminary data.</text>
</comment>
<evidence type="ECO:0000256" key="7">
    <source>
        <dbReference type="HAMAP-Rule" id="MF_00631"/>
    </source>
</evidence>
<keyword evidence="2 7" id="KW-0132">Cell division</keyword>
<keyword evidence="4 7" id="KW-1133">Transmembrane helix</keyword>
<evidence type="ECO:0000256" key="5">
    <source>
        <dbReference type="ARBA" id="ARBA00023136"/>
    </source>
</evidence>
<keyword evidence="5 7" id="KW-0472">Membrane</keyword>
<protein>
    <recommendedName>
        <fullName evidence="7">Cell division protein CrgA</fullName>
    </recommendedName>
</protein>
<evidence type="ECO:0000313" key="9">
    <source>
        <dbReference type="EMBL" id="KAB1637895.1"/>
    </source>
</evidence>
<keyword evidence="10" id="KW-1185">Reference proteome</keyword>
<dbReference type="Pfam" id="PF06781">
    <property type="entry name" value="CrgA"/>
    <property type="match status" value="1"/>
</dbReference>
<dbReference type="OrthoDB" id="5189646at2"/>
<dbReference type="InterPro" id="IPR009619">
    <property type="entry name" value="CrgA"/>
</dbReference>
<sequence length="118" mass="12933">MSREKSSGSKSDEPEKKTPAGTKKHRSSEASAAAAALAATEKQRRQKRAAGVADSDERNPNPVWFKPLMFGFLIVGFLWIIVFYLTSGALPIAELGSWNILVGFGIAFIGFIMTTNWR</sequence>
<name>A0A7J5B4A7_9MICO</name>
<dbReference type="Proteomes" id="UP000490386">
    <property type="component" value="Unassembled WGS sequence"/>
</dbReference>
<evidence type="ECO:0000256" key="2">
    <source>
        <dbReference type="ARBA" id="ARBA00022618"/>
    </source>
</evidence>
<dbReference type="EMBL" id="WBJX01000003">
    <property type="protein sequence ID" value="KAB1637895.1"/>
    <property type="molecule type" value="Genomic_DNA"/>
</dbReference>
<comment type="subcellular location">
    <subcellularLocation>
        <location evidence="7">Cell membrane</location>
        <topology evidence="7">Multi-pass membrane protein</topology>
    </subcellularLocation>
</comment>
<evidence type="ECO:0000256" key="1">
    <source>
        <dbReference type="ARBA" id="ARBA00022475"/>
    </source>
</evidence>
<feature type="transmembrane region" description="Helical" evidence="7">
    <location>
        <begin position="98"/>
        <end position="117"/>
    </location>
</feature>
<feature type="compositionally biased region" description="Low complexity" evidence="8">
    <location>
        <begin position="29"/>
        <end position="39"/>
    </location>
</feature>
<evidence type="ECO:0000256" key="8">
    <source>
        <dbReference type="SAM" id="MobiDB-lite"/>
    </source>
</evidence>
<keyword evidence="3 7" id="KW-0812">Transmembrane</keyword>
<keyword evidence="6 7" id="KW-0131">Cell cycle</keyword>
<proteinExistence type="inferred from homology"/>
<comment type="similarity">
    <text evidence="7">Belongs to the CrgA family.</text>
</comment>
<keyword evidence="1 7" id="KW-1003">Cell membrane</keyword>
<feature type="transmembrane region" description="Helical" evidence="7">
    <location>
        <begin position="68"/>
        <end position="86"/>
    </location>
</feature>
<feature type="region of interest" description="Disordered" evidence="8">
    <location>
        <begin position="1"/>
        <end position="61"/>
    </location>
</feature>
<dbReference type="GO" id="GO:0051301">
    <property type="term" value="P:cell division"/>
    <property type="evidence" value="ECO:0007669"/>
    <property type="project" value="UniProtKB-UniRule"/>
</dbReference>
<dbReference type="GO" id="GO:0005886">
    <property type="term" value="C:plasma membrane"/>
    <property type="evidence" value="ECO:0007669"/>
    <property type="project" value="UniProtKB-SubCell"/>
</dbReference>
<comment type="function">
    <text evidence="7">Involved in cell division.</text>
</comment>